<gene>
    <name evidence="1" type="ORF">BHR79_03690</name>
    <name evidence="2" type="ORF">EFE40_07170</name>
    <name evidence="3" type="ORF">SAMN04515625_2056</name>
</gene>
<sequence length="125" mass="14324">MNDAAFIKLDSSKREIADLLQNLYLSRIEALAMTCLIDGDSLTSSQIENLTGLRQPEVSVAMKPLCKKGIVESWDQKVSKDRGRPRRYYKLKLSFDKFMRDLENDISAEIECKSHALNRLKQICI</sequence>
<proteinExistence type="predicted"/>
<dbReference type="Proteomes" id="UP000198669">
    <property type="component" value="Unassembled WGS sequence"/>
</dbReference>
<dbReference type="STRING" id="2177.BHR79_03690"/>
<dbReference type="EMBL" id="FNMU01000008">
    <property type="protein sequence ID" value="SDX01052.1"/>
    <property type="molecule type" value="Genomic_DNA"/>
</dbReference>
<dbReference type="KEGG" id="mhaz:BHR79_03690"/>
<dbReference type="EMBL" id="RJJG01000005">
    <property type="protein sequence ID" value="RNI08324.1"/>
    <property type="molecule type" value="Genomic_DNA"/>
</dbReference>
<evidence type="ECO:0000313" key="3">
    <source>
        <dbReference type="EMBL" id="SDX01052.1"/>
    </source>
</evidence>
<dbReference type="GeneID" id="30582836"/>
<evidence type="ECO:0000313" key="4">
    <source>
        <dbReference type="Proteomes" id="UP000186879"/>
    </source>
</evidence>
<dbReference type="InterPro" id="IPR036388">
    <property type="entry name" value="WH-like_DNA-bd_sf"/>
</dbReference>
<dbReference type="RefSeq" id="WP_072561129.1">
    <property type="nucleotide sequence ID" value="NZ_CP017921.1"/>
</dbReference>
<dbReference type="EMBL" id="CP017921">
    <property type="protein sequence ID" value="APH38676.1"/>
    <property type="molecule type" value="Genomic_DNA"/>
</dbReference>
<keyword evidence="4" id="KW-1185">Reference proteome</keyword>
<dbReference type="AlphaFoldDB" id="A0A1L3Q1C6"/>
<dbReference type="Proteomes" id="UP000186879">
    <property type="component" value="Chromosome"/>
</dbReference>
<reference evidence="3 5" key="2">
    <citation type="submission" date="2016-10" db="EMBL/GenBank/DDBJ databases">
        <authorList>
            <person name="de Groot N.N."/>
        </authorList>
    </citation>
    <scope>NUCLEOTIDE SEQUENCE [LARGE SCALE GENOMIC DNA]</scope>
    <source>
        <strain evidence="3 5">Z-7982</strain>
    </source>
</reference>
<reference evidence="1 4" key="1">
    <citation type="submission" date="2016-10" db="EMBL/GenBank/DDBJ databases">
        <title>Methanohalophilus halophilus.</title>
        <authorList>
            <person name="L'haridon S."/>
        </authorList>
    </citation>
    <scope>NUCLEOTIDE SEQUENCE [LARGE SCALE GENOMIC DNA]</scope>
    <source>
        <strain evidence="1 4">Z-7982</strain>
    </source>
</reference>
<dbReference type="SUPFAM" id="SSF46785">
    <property type="entry name" value="Winged helix' DNA-binding domain"/>
    <property type="match status" value="1"/>
</dbReference>
<name>A0A1L3Q1C6_9EURY</name>
<dbReference type="Proteomes" id="UP000267921">
    <property type="component" value="Unassembled WGS sequence"/>
</dbReference>
<protein>
    <submittedName>
        <fullName evidence="2 3">Transcriptional regulator</fullName>
    </submittedName>
</protein>
<evidence type="ECO:0000313" key="5">
    <source>
        <dbReference type="Proteomes" id="UP000198669"/>
    </source>
</evidence>
<reference evidence="2 6" key="3">
    <citation type="submission" date="2018-10" db="EMBL/GenBank/DDBJ databases">
        <title>Cultivation of a novel Methanohalophilus strain from Kebrit Deep of the Red Sea and a genomic comparison of members of the genus Methanohalophilus.</title>
        <authorList>
            <person name="Guan Y."/>
            <person name="Ngugi D.K."/>
            <person name="Stingl U."/>
        </authorList>
    </citation>
    <scope>NUCLEOTIDE SEQUENCE [LARGE SCALE GENOMIC DNA]</scope>
    <source>
        <strain evidence="2 6">DSM 3094</strain>
    </source>
</reference>
<dbReference type="OrthoDB" id="55633at2157"/>
<dbReference type="InterPro" id="IPR036390">
    <property type="entry name" value="WH_DNA-bd_sf"/>
</dbReference>
<evidence type="ECO:0000313" key="1">
    <source>
        <dbReference type="EMBL" id="APH38676.1"/>
    </source>
</evidence>
<dbReference type="Gene3D" id="1.10.10.10">
    <property type="entry name" value="Winged helix-like DNA-binding domain superfamily/Winged helix DNA-binding domain"/>
    <property type="match status" value="1"/>
</dbReference>
<evidence type="ECO:0000313" key="6">
    <source>
        <dbReference type="Proteomes" id="UP000267921"/>
    </source>
</evidence>
<organism evidence="1 4">
    <name type="scientific">Methanohalophilus halophilus</name>
    <dbReference type="NCBI Taxonomy" id="2177"/>
    <lineage>
        <taxon>Archaea</taxon>
        <taxon>Methanobacteriati</taxon>
        <taxon>Methanobacteriota</taxon>
        <taxon>Stenosarchaea group</taxon>
        <taxon>Methanomicrobia</taxon>
        <taxon>Methanosarcinales</taxon>
        <taxon>Methanosarcinaceae</taxon>
        <taxon>Methanohalophilus</taxon>
    </lineage>
</organism>
<accession>A0A1L3Q1C6</accession>
<evidence type="ECO:0000313" key="2">
    <source>
        <dbReference type="EMBL" id="RNI08324.1"/>
    </source>
</evidence>